<dbReference type="AlphaFoldDB" id="A0A2P2P4L7"/>
<reference evidence="1" key="1">
    <citation type="submission" date="2018-02" db="EMBL/GenBank/DDBJ databases">
        <title>Rhizophora mucronata_Transcriptome.</title>
        <authorList>
            <person name="Meera S.P."/>
            <person name="Sreeshan A."/>
            <person name="Augustine A."/>
        </authorList>
    </citation>
    <scope>NUCLEOTIDE SEQUENCE</scope>
    <source>
        <tissue evidence="1">Leaf</tissue>
    </source>
</reference>
<dbReference type="EMBL" id="GGEC01069087">
    <property type="protein sequence ID" value="MBX49571.1"/>
    <property type="molecule type" value="Transcribed_RNA"/>
</dbReference>
<protein>
    <submittedName>
        <fullName evidence="1">Uncharacterized protein</fullName>
    </submittedName>
</protein>
<name>A0A2P2P4L7_RHIMU</name>
<organism evidence="1">
    <name type="scientific">Rhizophora mucronata</name>
    <name type="common">Asiatic mangrove</name>
    <dbReference type="NCBI Taxonomy" id="61149"/>
    <lineage>
        <taxon>Eukaryota</taxon>
        <taxon>Viridiplantae</taxon>
        <taxon>Streptophyta</taxon>
        <taxon>Embryophyta</taxon>
        <taxon>Tracheophyta</taxon>
        <taxon>Spermatophyta</taxon>
        <taxon>Magnoliopsida</taxon>
        <taxon>eudicotyledons</taxon>
        <taxon>Gunneridae</taxon>
        <taxon>Pentapetalae</taxon>
        <taxon>rosids</taxon>
        <taxon>fabids</taxon>
        <taxon>Malpighiales</taxon>
        <taxon>Rhizophoraceae</taxon>
        <taxon>Rhizophora</taxon>
    </lineage>
</organism>
<proteinExistence type="predicted"/>
<sequence>MQKHFHMGVPSGFKNPHASAELLTFPDLR</sequence>
<accession>A0A2P2P4L7</accession>
<evidence type="ECO:0000313" key="1">
    <source>
        <dbReference type="EMBL" id="MBX49571.1"/>
    </source>
</evidence>